<dbReference type="Pfam" id="PF00440">
    <property type="entry name" value="TetR_N"/>
    <property type="match status" value="1"/>
</dbReference>
<dbReference type="GO" id="GO:0000976">
    <property type="term" value="F:transcription cis-regulatory region binding"/>
    <property type="evidence" value="ECO:0007669"/>
    <property type="project" value="TreeGrafter"/>
</dbReference>
<evidence type="ECO:0000313" key="5">
    <source>
        <dbReference type="Proteomes" id="UP000239203"/>
    </source>
</evidence>
<dbReference type="AlphaFoldDB" id="A0A2S6GI62"/>
<dbReference type="InterPro" id="IPR001647">
    <property type="entry name" value="HTH_TetR"/>
</dbReference>
<evidence type="ECO:0000256" key="1">
    <source>
        <dbReference type="ARBA" id="ARBA00023125"/>
    </source>
</evidence>
<dbReference type="OrthoDB" id="3813186at2"/>
<evidence type="ECO:0000256" key="2">
    <source>
        <dbReference type="PROSITE-ProRule" id="PRU00335"/>
    </source>
</evidence>
<gene>
    <name evidence="4" type="ORF">CLV40_117161</name>
</gene>
<dbReference type="InterPro" id="IPR050109">
    <property type="entry name" value="HTH-type_TetR-like_transc_reg"/>
</dbReference>
<dbReference type="PRINTS" id="PR00455">
    <property type="entry name" value="HTHTETR"/>
</dbReference>
<dbReference type="InterPro" id="IPR009057">
    <property type="entry name" value="Homeodomain-like_sf"/>
</dbReference>
<proteinExistence type="predicted"/>
<reference evidence="4 5" key="1">
    <citation type="submission" date="2018-02" db="EMBL/GenBank/DDBJ databases">
        <title>Genomic Encyclopedia of Archaeal and Bacterial Type Strains, Phase II (KMG-II): from individual species to whole genera.</title>
        <authorList>
            <person name="Goeker M."/>
        </authorList>
    </citation>
    <scope>NUCLEOTIDE SEQUENCE [LARGE SCALE GENOMIC DNA]</scope>
    <source>
        <strain evidence="4 5">YU 961-1</strain>
    </source>
</reference>
<dbReference type="PANTHER" id="PTHR30055:SF226">
    <property type="entry name" value="HTH-TYPE TRANSCRIPTIONAL REGULATOR PKSA"/>
    <property type="match status" value="1"/>
</dbReference>
<dbReference type="Gene3D" id="1.10.357.10">
    <property type="entry name" value="Tetracycline Repressor, domain 2"/>
    <property type="match status" value="1"/>
</dbReference>
<dbReference type="SUPFAM" id="SSF46689">
    <property type="entry name" value="Homeodomain-like"/>
    <property type="match status" value="1"/>
</dbReference>
<feature type="DNA-binding region" description="H-T-H motif" evidence="2">
    <location>
        <begin position="34"/>
        <end position="53"/>
    </location>
</feature>
<keyword evidence="1 2" id="KW-0238">DNA-binding</keyword>
<sequence>MTRLTRAQTQERNRARVIEAAHAEFAERGFRDAKIDAIAERAGLTRGGVYSNFPGKRALYFAVLAGMAETTRPFAQPGTDLATALGAFAAGRLGRLDETGIAAHLDAEITADPALRLAYRALLGLNALLLGLAMERLAPPEKPPGAPDPRRVRQAEAVLTTLHGATRLATTAPGFVEPFDAIGACENLATLSLDDWWAPPQEPARVDEVDLPWAPRAVADLVSGSSVVVEDGVVAVLGLHRAPVIEESARAGLPVTAVLVTNQPDELLPLAHMVIAETTTCVRQAFPRESWPTLKVTCDPTIAPAVGLTATSDATELAVRVENGRITAKAEGPGACHAVSARKTWVTA</sequence>
<dbReference type="GO" id="GO:0003700">
    <property type="term" value="F:DNA-binding transcription factor activity"/>
    <property type="evidence" value="ECO:0007669"/>
    <property type="project" value="TreeGrafter"/>
</dbReference>
<evidence type="ECO:0000259" key="3">
    <source>
        <dbReference type="PROSITE" id="PS50977"/>
    </source>
</evidence>
<dbReference type="RefSeq" id="WP_104481676.1">
    <property type="nucleotide sequence ID" value="NZ_CP154825.1"/>
</dbReference>
<organism evidence="4 5">
    <name type="scientific">Actinokineospora auranticolor</name>
    <dbReference type="NCBI Taxonomy" id="155976"/>
    <lineage>
        <taxon>Bacteria</taxon>
        <taxon>Bacillati</taxon>
        <taxon>Actinomycetota</taxon>
        <taxon>Actinomycetes</taxon>
        <taxon>Pseudonocardiales</taxon>
        <taxon>Pseudonocardiaceae</taxon>
        <taxon>Actinokineospora</taxon>
    </lineage>
</organism>
<dbReference type="PROSITE" id="PS50977">
    <property type="entry name" value="HTH_TETR_2"/>
    <property type="match status" value="1"/>
</dbReference>
<comment type="caution">
    <text evidence="4">The sequence shown here is derived from an EMBL/GenBank/DDBJ whole genome shotgun (WGS) entry which is preliminary data.</text>
</comment>
<feature type="domain" description="HTH tetR-type" evidence="3">
    <location>
        <begin position="11"/>
        <end position="71"/>
    </location>
</feature>
<dbReference type="PANTHER" id="PTHR30055">
    <property type="entry name" value="HTH-TYPE TRANSCRIPTIONAL REGULATOR RUTR"/>
    <property type="match status" value="1"/>
</dbReference>
<protein>
    <submittedName>
        <fullName evidence="4">AcrR family transcriptional regulator</fullName>
    </submittedName>
</protein>
<evidence type="ECO:0000313" key="4">
    <source>
        <dbReference type="EMBL" id="PPK64922.1"/>
    </source>
</evidence>
<name>A0A2S6GI62_9PSEU</name>
<dbReference type="EMBL" id="PTIX01000017">
    <property type="protein sequence ID" value="PPK64922.1"/>
    <property type="molecule type" value="Genomic_DNA"/>
</dbReference>
<accession>A0A2S6GI62</accession>
<keyword evidence="5" id="KW-1185">Reference proteome</keyword>
<dbReference type="Proteomes" id="UP000239203">
    <property type="component" value="Unassembled WGS sequence"/>
</dbReference>